<dbReference type="GO" id="GO:0005975">
    <property type="term" value="P:carbohydrate metabolic process"/>
    <property type="evidence" value="ECO:0007669"/>
    <property type="project" value="InterPro"/>
</dbReference>
<dbReference type="InterPro" id="IPR008928">
    <property type="entry name" value="6-hairpin_glycosidase_sf"/>
</dbReference>
<dbReference type="InterPro" id="IPR014718">
    <property type="entry name" value="GH-type_carb-bd"/>
</dbReference>
<dbReference type="InterPro" id="IPR012341">
    <property type="entry name" value="6hp_glycosidase-like_sf"/>
</dbReference>
<protein>
    <submittedName>
        <fullName evidence="3">GH15</fullName>
        <ecNumber evidence="3">3.2.1.3</ecNumber>
    </submittedName>
</protein>
<name>A0A6J4IEB1_9PROT</name>
<dbReference type="Pfam" id="PF00723">
    <property type="entry name" value="Glyco_hydro_15"/>
    <property type="match status" value="1"/>
</dbReference>
<dbReference type="SUPFAM" id="SSF74650">
    <property type="entry name" value="Galactose mutarotase-like"/>
    <property type="match status" value="1"/>
</dbReference>
<dbReference type="InterPro" id="IPR011013">
    <property type="entry name" value="Gal_mutarotase_sf_dom"/>
</dbReference>
<dbReference type="GO" id="GO:0030246">
    <property type="term" value="F:carbohydrate binding"/>
    <property type="evidence" value="ECO:0007669"/>
    <property type="project" value="InterPro"/>
</dbReference>
<dbReference type="InterPro" id="IPR015220">
    <property type="entry name" value="Glucodextranase_N"/>
</dbReference>
<dbReference type="GO" id="GO:0004339">
    <property type="term" value="F:glucan 1,4-alpha-glucosidase activity"/>
    <property type="evidence" value="ECO:0007669"/>
    <property type="project" value="UniProtKB-EC"/>
</dbReference>
<proteinExistence type="predicted"/>
<dbReference type="Pfam" id="PF09137">
    <property type="entry name" value="Glucodextran_N"/>
    <property type="match status" value="1"/>
</dbReference>
<sequence length="771" mass="83157">MTAPGAPGIRPSWTSSAKDIVGTAMGASRLWFTLGYGIVNEVYHPRVDLPQIRDLGFIVADGRGFWTEVKRNADYTLATAGPGIPAVQVVHRHPRFELTLRIAPERDRDVLLIEAVLTGDADLRLHVLLAPHCGGTGEGNTATIRRERGRLLLSAEQGGHALALAASDPATQGEAWARASAGFVGASDGWQDFAANGAMRWEYDAAGPGNVALLGELRGPSAVLALGFAPGPEAAATLALSALLQPFDAAWHRHVEAWEAWQAGTVDPDACQDEFREAAHVSAMVLRVHQDKTFLGAMVASLSIPWGSSTDDPGGYHLVWPRDLVESAGALLALGGWEEARNILRYLIATQQEDGRWAQNQWLGGKAHWTGIQLDEAAFPVLLASALAEADALGGIQPGAMVRKALRFIALYGPATDQDRWEETPGINTFTIAAAIAALVCGAELLGPGERRDLLLLADDWNSRIEDWCLGADPDIVARHGIPAYYVRAASPAVFADRAGIRDAVPVRNHDGECLVPADTLISTDPLQLVRFGLRRADDPAIAGTIRLIDAMLRVETPSGPSWYRYNGDGYGEHEDGSPFNGTGRGRPWPLLTGERGHYELAAGRDAEARDLLRAMTRMGSRLGLLPEQVWEAGAIPEHFLFPGRPSGSAMPLVWAHAEFMKLAASLRLGRPIDRPEPVWLRYGGQRPRAACAHWSRCMPIGWIRAGQGLRLLLREPALIRWPQGEAWTAEGALGLHRADLPTEALAPGERFAFSIAGEPECEIRIAPAGG</sequence>
<gene>
    <name evidence="3" type="ORF">AVDCRST_MAG27-1999</name>
</gene>
<dbReference type="PANTHER" id="PTHR31616">
    <property type="entry name" value="TREHALASE"/>
    <property type="match status" value="1"/>
</dbReference>
<dbReference type="PANTHER" id="PTHR31616:SF0">
    <property type="entry name" value="GLUCAN 1,4-ALPHA-GLUCOSIDASE"/>
    <property type="match status" value="1"/>
</dbReference>
<dbReference type="AlphaFoldDB" id="A0A6J4IEB1"/>
<keyword evidence="3" id="KW-0378">Hydrolase</keyword>
<dbReference type="EMBL" id="CADCTD010000081">
    <property type="protein sequence ID" value="CAA9249997.1"/>
    <property type="molecule type" value="Genomic_DNA"/>
</dbReference>
<dbReference type="Gene3D" id="1.50.10.10">
    <property type="match status" value="1"/>
</dbReference>
<dbReference type="Gene3D" id="2.70.98.10">
    <property type="match status" value="1"/>
</dbReference>
<accession>A0A6J4IEB1</accession>
<evidence type="ECO:0000259" key="2">
    <source>
        <dbReference type="Pfam" id="PF09137"/>
    </source>
</evidence>
<keyword evidence="3" id="KW-0326">Glycosidase</keyword>
<feature type="domain" description="GH15-like" evidence="1">
    <location>
        <begin position="282"/>
        <end position="664"/>
    </location>
</feature>
<dbReference type="CDD" id="cd07430">
    <property type="entry name" value="GH15_N"/>
    <property type="match status" value="1"/>
</dbReference>
<evidence type="ECO:0000313" key="3">
    <source>
        <dbReference type="EMBL" id="CAA9249997.1"/>
    </source>
</evidence>
<reference evidence="3" key="1">
    <citation type="submission" date="2020-02" db="EMBL/GenBank/DDBJ databases">
        <authorList>
            <person name="Meier V. D."/>
        </authorList>
    </citation>
    <scope>NUCLEOTIDE SEQUENCE</scope>
    <source>
        <strain evidence="3">AVDCRST_MAG27</strain>
    </source>
</reference>
<dbReference type="InterPro" id="IPR011613">
    <property type="entry name" value="GH15-like"/>
</dbReference>
<organism evidence="3">
    <name type="scientific">uncultured Craurococcus sp</name>
    <dbReference type="NCBI Taxonomy" id="1135998"/>
    <lineage>
        <taxon>Bacteria</taxon>
        <taxon>Pseudomonadati</taxon>
        <taxon>Pseudomonadota</taxon>
        <taxon>Alphaproteobacteria</taxon>
        <taxon>Acetobacterales</taxon>
        <taxon>Acetobacteraceae</taxon>
        <taxon>Craurococcus</taxon>
        <taxon>environmental samples</taxon>
    </lineage>
</organism>
<evidence type="ECO:0000259" key="1">
    <source>
        <dbReference type="Pfam" id="PF00723"/>
    </source>
</evidence>
<dbReference type="GO" id="GO:0016757">
    <property type="term" value="F:glycosyltransferase activity"/>
    <property type="evidence" value="ECO:0007669"/>
    <property type="project" value="UniProtKB-ARBA"/>
</dbReference>
<feature type="domain" description="Glucodextranase N-terminal" evidence="2">
    <location>
        <begin position="3"/>
        <end position="263"/>
    </location>
</feature>
<dbReference type="EC" id="3.2.1.3" evidence="3"/>
<dbReference type="SUPFAM" id="SSF48208">
    <property type="entry name" value="Six-hairpin glycosidases"/>
    <property type="match status" value="1"/>
</dbReference>